<accession>A0A375HR95</accession>
<keyword evidence="5" id="KW-1185">Reference proteome</keyword>
<dbReference type="EMBL" id="LT984807">
    <property type="protein sequence ID" value="SPD60721.1"/>
    <property type="molecule type" value="Genomic_DNA"/>
</dbReference>
<evidence type="ECO:0000313" key="2">
    <source>
        <dbReference type="EMBL" id="SOZ39943.1"/>
    </source>
</evidence>
<organism evidence="3 4">
    <name type="scientific">Cupriavidus neocaledonicus</name>
    <dbReference type="NCBI Taxonomy" id="1040979"/>
    <lineage>
        <taxon>Bacteria</taxon>
        <taxon>Pseudomonadati</taxon>
        <taxon>Pseudomonadota</taxon>
        <taxon>Betaproteobacteria</taxon>
        <taxon>Burkholderiales</taxon>
        <taxon>Burkholderiaceae</taxon>
        <taxon>Cupriavidus</taxon>
    </lineage>
</organism>
<sequence>MSSQGPGLDHVSDATGTHTMVLVAGARRDGVRRPRPFAAQRRPPGTTCGHRRNRRVIRTSDLRGRGHRLALYPAALR</sequence>
<geneLocation type="plasmid" evidence="3">
    <name>II</name>
</geneLocation>
<keyword evidence="3" id="KW-0614">Plasmid</keyword>
<reference evidence="4 5" key="1">
    <citation type="submission" date="2018-01" db="EMBL/GenBank/DDBJ databases">
        <authorList>
            <person name="Clerissi C."/>
        </authorList>
    </citation>
    <scope>NUCLEOTIDE SEQUENCE [LARGE SCALE GENOMIC DNA]</scope>
    <source>
        <strain evidence="2">Cupriavidus taiwanensis STM 6082</strain>
        <strain evidence="3">Cupriavidus taiwanensis STM 6160</strain>
        <plasmid evidence="3">II</plasmid>
        <plasmid evidence="4">ii</plasmid>
    </source>
</reference>
<evidence type="ECO:0000313" key="3">
    <source>
        <dbReference type="EMBL" id="SPD60721.1"/>
    </source>
</evidence>
<evidence type="ECO:0000256" key="1">
    <source>
        <dbReference type="SAM" id="MobiDB-lite"/>
    </source>
</evidence>
<dbReference type="AlphaFoldDB" id="A0A375HR95"/>
<dbReference type="EMBL" id="OFTC01000044">
    <property type="protein sequence ID" value="SOZ39943.1"/>
    <property type="molecule type" value="Genomic_DNA"/>
</dbReference>
<name>A0A375HR95_9BURK</name>
<protein>
    <submittedName>
        <fullName evidence="3">Uncharacterized protein</fullName>
    </submittedName>
</protein>
<evidence type="ECO:0000313" key="4">
    <source>
        <dbReference type="Proteomes" id="UP000255168"/>
    </source>
</evidence>
<proteinExistence type="predicted"/>
<dbReference type="Proteomes" id="UP000255168">
    <property type="component" value="Plasmid II"/>
</dbReference>
<geneLocation type="plasmid" evidence="4">
    <name>ii</name>
</geneLocation>
<evidence type="ECO:0000313" key="5">
    <source>
        <dbReference type="Proteomes" id="UP000256710"/>
    </source>
</evidence>
<dbReference type="Proteomes" id="UP000256710">
    <property type="component" value="Unassembled WGS sequence"/>
</dbReference>
<gene>
    <name evidence="2" type="ORF">CBM2605_B50115</name>
    <name evidence="3" type="ORF">CBM2607_MP21379</name>
</gene>
<feature type="region of interest" description="Disordered" evidence="1">
    <location>
        <begin position="26"/>
        <end position="51"/>
    </location>
</feature>